<keyword evidence="4" id="KW-0206">Cytoskeleton</keyword>
<dbReference type="PANTHER" id="PTHR33865:SF3">
    <property type="entry name" value="PROTEIN FAM183B"/>
    <property type="match status" value="1"/>
</dbReference>
<protein>
    <submittedName>
        <fullName evidence="7">Uncharacterized protein</fullName>
    </submittedName>
</protein>
<evidence type="ECO:0000313" key="7">
    <source>
        <dbReference type="EMBL" id="PNH01017.1"/>
    </source>
</evidence>
<name>A0A2J7ZL71_9CHLO</name>
<evidence type="ECO:0000256" key="5">
    <source>
        <dbReference type="ARBA" id="ARBA00023273"/>
    </source>
</evidence>
<dbReference type="AlphaFoldDB" id="A0A2J7ZL71"/>
<keyword evidence="8" id="KW-1185">Reference proteome</keyword>
<evidence type="ECO:0000313" key="8">
    <source>
        <dbReference type="Proteomes" id="UP000236333"/>
    </source>
</evidence>
<accession>A0A2J7ZL71</accession>
<evidence type="ECO:0000256" key="2">
    <source>
        <dbReference type="ARBA" id="ARBA00004245"/>
    </source>
</evidence>
<evidence type="ECO:0000256" key="3">
    <source>
        <dbReference type="ARBA" id="ARBA00022490"/>
    </source>
</evidence>
<evidence type="ECO:0000256" key="4">
    <source>
        <dbReference type="ARBA" id="ARBA00023212"/>
    </source>
</evidence>
<comment type="subcellular location">
    <subcellularLocation>
        <location evidence="1">Cell projection</location>
        <location evidence="1">Cilium</location>
    </subcellularLocation>
    <subcellularLocation>
        <location evidence="2">Cytoplasm</location>
        <location evidence="2">Cytoskeleton</location>
    </subcellularLocation>
</comment>
<gene>
    <name evidence="7" type="ORF">TSOC_013123</name>
</gene>
<dbReference type="PANTHER" id="PTHR33865">
    <property type="entry name" value="PROTEIN FAM183B"/>
    <property type="match status" value="1"/>
</dbReference>
<dbReference type="EMBL" id="PGGS01001050">
    <property type="protein sequence ID" value="PNH01017.1"/>
    <property type="molecule type" value="Genomic_DNA"/>
</dbReference>
<keyword evidence="3" id="KW-0963">Cytoplasm</keyword>
<dbReference type="GO" id="GO:0005856">
    <property type="term" value="C:cytoskeleton"/>
    <property type="evidence" value="ECO:0007669"/>
    <property type="project" value="UniProtKB-SubCell"/>
</dbReference>
<dbReference type="OrthoDB" id="446290at2759"/>
<sequence>MSMVAGKMDAVSVNRVWEEHVKKENRILTLNDQFCISDPRKMTVLPEKPNRTVPTQNPDAATVAAATATLVELASAKDVDKTPVDRYALPVTGNMDYGFFHRVNLAKPSPMFEHKRHPCELTDYAQEYIKSNGGIGPYISRLNK</sequence>
<comment type="caution">
    <text evidence="7">The sequence shown here is derived from an EMBL/GenBank/DDBJ whole genome shotgun (WGS) entry which is preliminary data.</text>
</comment>
<dbReference type="Proteomes" id="UP000236333">
    <property type="component" value="Unassembled WGS sequence"/>
</dbReference>
<evidence type="ECO:0000256" key="1">
    <source>
        <dbReference type="ARBA" id="ARBA00004138"/>
    </source>
</evidence>
<dbReference type="Pfam" id="PF14886">
    <property type="entry name" value="FAM183"/>
    <property type="match status" value="1"/>
</dbReference>
<proteinExistence type="inferred from homology"/>
<comment type="similarity">
    <text evidence="6">Belongs to the CFAP144 family.</text>
</comment>
<keyword evidence="5" id="KW-0966">Cell projection</keyword>
<organism evidence="7 8">
    <name type="scientific">Tetrabaena socialis</name>
    <dbReference type="NCBI Taxonomy" id="47790"/>
    <lineage>
        <taxon>Eukaryota</taxon>
        <taxon>Viridiplantae</taxon>
        <taxon>Chlorophyta</taxon>
        <taxon>core chlorophytes</taxon>
        <taxon>Chlorophyceae</taxon>
        <taxon>CS clade</taxon>
        <taxon>Chlamydomonadales</taxon>
        <taxon>Tetrabaenaceae</taxon>
        <taxon>Tetrabaena</taxon>
    </lineage>
</organism>
<dbReference type="InterPro" id="IPR029214">
    <property type="entry name" value="CFAP144"/>
</dbReference>
<dbReference type="GO" id="GO:0097546">
    <property type="term" value="C:ciliary base"/>
    <property type="evidence" value="ECO:0007669"/>
    <property type="project" value="TreeGrafter"/>
</dbReference>
<reference evidence="7 8" key="1">
    <citation type="journal article" date="2017" name="Mol. Biol. Evol.">
        <title>The 4-celled Tetrabaena socialis nuclear genome reveals the essential components for genetic control of cell number at the origin of multicellularity in the volvocine lineage.</title>
        <authorList>
            <person name="Featherston J."/>
            <person name="Arakaki Y."/>
            <person name="Hanschen E.R."/>
            <person name="Ferris P.J."/>
            <person name="Michod R.E."/>
            <person name="Olson B.J.S.C."/>
            <person name="Nozaki H."/>
            <person name="Durand P.M."/>
        </authorList>
    </citation>
    <scope>NUCLEOTIDE SEQUENCE [LARGE SCALE GENOMIC DNA]</scope>
    <source>
        <strain evidence="7 8">NIES-571</strain>
    </source>
</reference>
<evidence type="ECO:0000256" key="6">
    <source>
        <dbReference type="ARBA" id="ARBA00034777"/>
    </source>
</evidence>